<gene>
    <name evidence="3" type="ordered locus">CRES_1971</name>
</gene>
<dbReference type="Pfam" id="PF04286">
    <property type="entry name" value="DUF445"/>
    <property type="match status" value="1"/>
</dbReference>
<dbReference type="GO" id="GO:0005886">
    <property type="term" value="C:plasma membrane"/>
    <property type="evidence" value="ECO:0007669"/>
    <property type="project" value="TreeGrafter"/>
</dbReference>
<feature type="transmembrane region" description="Helical" evidence="2">
    <location>
        <begin position="6"/>
        <end position="29"/>
    </location>
</feature>
<accession>F8E352</accession>
<keyword evidence="2" id="KW-0812">Transmembrane</keyword>
<dbReference type="EMBL" id="CP002857">
    <property type="protein sequence ID" value="AEI10324.1"/>
    <property type="molecule type" value="Genomic_DNA"/>
</dbReference>
<evidence type="ECO:0000313" key="3">
    <source>
        <dbReference type="EMBL" id="AEI10324.1"/>
    </source>
</evidence>
<dbReference type="eggNOG" id="COG2733">
    <property type="taxonomic scope" value="Bacteria"/>
</dbReference>
<proteinExistence type="predicted"/>
<dbReference type="HOGENOM" id="CLU_036718_0_0_11"/>
<keyword evidence="2" id="KW-1133">Transmembrane helix</keyword>
<dbReference type="Proteomes" id="UP000000492">
    <property type="component" value="Chromosome"/>
</dbReference>
<organism evidence="3 4">
    <name type="scientific">Corynebacterium resistens (strain DSM 45100 / JCM 12819 / GTC 2026 / SICGH 158)</name>
    <dbReference type="NCBI Taxonomy" id="662755"/>
    <lineage>
        <taxon>Bacteria</taxon>
        <taxon>Bacillati</taxon>
        <taxon>Actinomycetota</taxon>
        <taxon>Actinomycetes</taxon>
        <taxon>Mycobacteriales</taxon>
        <taxon>Corynebacteriaceae</taxon>
        <taxon>Corynebacterium</taxon>
    </lineage>
</organism>
<feature type="transmembrane region" description="Helical" evidence="2">
    <location>
        <begin position="460"/>
        <end position="483"/>
    </location>
</feature>
<reference evidence="3 4" key="1">
    <citation type="journal article" date="2012" name="BMC Genomics">
        <title>Complete genome sequence, lifestyle, and multi-drug resistance of the human pathogen Corynebacterium resistens DSM 45100 isolated from blood samples of a leukemia patient.</title>
        <authorList>
            <person name="Schroder J."/>
            <person name="Maus I."/>
            <person name="Meyer K."/>
            <person name="Wordemann S."/>
            <person name="Blom J."/>
            <person name="Jaenicke S."/>
            <person name="Schneider J."/>
            <person name="Trost E."/>
            <person name="Tauch A."/>
        </authorList>
    </citation>
    <scope>NUCLEOTIDE SEQUENCE [LARGE SCALE GENOMIC DNA]</scope>
    <source>
        <strain evidence="4">DSM 45100 / JCM 12819 / CCUG 50093 / GTC 2026 / SICGH 158</strain>
    </source>
</reference>
<keyword evidence="2" id="KW-0472">Membrane</keyword>
<sequence length="484" mass="54363">MPSVRRPIFCAHVGCTVPFAWLLAFRLAIDDVPRDGIIRWVTMVNEDGHRVASNQKNMLPMPGPSPEAEAQRRADLRKHKAIATGLLVLATAIYVIMRWLEYQGNPGAWIGYVRAASEAGMVGALADWFAVTALFRHPLGIPIPHTAIIKRKKDQVGHQLSEFVGENFFNAPAITEQLRKAKIPKLISDQLLTGNNAERASEQICHVVERAVNDIDPAMAEQVLRALVVDKLNEPMWGPPLGRGLEQLIEEGRTEPVVDAIVVWMDDKARTSEDFVVRLIDERTPTWAPRFIRDLVGSKVYTELIAFTHDVRHNPDHDARRELRKFIAKLAYDLQHDEKMIDRVENFKADVMTSGPVQALPGKLWEGTRQTLTDMARDETSILRVKIAEWLRDAAYKLRDDPEWAARLEDGIVRVASYVAENHVDKVTGVIGETVERWDAEEASDRIELMVGKDLQFIRVNGTVVGALAGLAIYTLTELIFAVS</sequence>
<dbReference type="STRING" id="662755.CRES_1971"/>
<evidence type="ECO:0000256" key="2">
    <source>
        <dbReference type="SAM" id="Phobius"/>
    </source>
</evidence>
<dbReference type="PANTHER" id="PTHR38442:SF1">
    <property type="entry name" value="INNER MEMBRANE PROTEIN"/>
    <property type="match status" value="1"/>
</dbReference>
<evidence type="ECO:0000256" key="1">
    <source>
        <dbReference type="SAM" id="MobiDB-lite"/>
    </source>
</evidence>
<feature type="region of interest" description="Disordered" evidence="1">
    <location>
        <begin position="54"/>
        <end position="73"/>
    </location>
</feature>
<dbReference type="KEGG" id="crd:CRES_1971"/>
<evidence type="ECO:0000313" key="4">
    <source>
        <dbReference type="Proteomes" id="UP000000492"/>
    </source>
</evidence>
<dbReference type="PANTHER" id="PTHR38442">
    <property type="entry name" value="INNER MEMBRANE PROTEIN-RELATED"/>
    <property type="match status" value="1"/>
</dbReference>
<dbReference type="InterPro" id="IPR007383">
    <property type="entry name" value="DUF445"/>
</dbReference>
<dbReference type="AlphaFoldDB" id="F8E352"/>
<feature type="transmembrane region" description="Helical" evidence="2">
    <location>
        <begin position="81"/>
        <end position="100"/>
    </location>
</feature>
<protein>
    <submittedName>
        <fullName evidence="3">Membrane protein</fullName>
    </submittedName>
</protein>
<name>F8E352_CORRG</name>
<keyword evidence="4" id="KW-1185">Reference proteome</keyword>